<comment type="caution">
    <text evidence="3">The sequence shown here is derived from an EMBL/GenBank/DDBJ whole genome shotgun (WGS) entry which is preliminary data.</text>
</comment>
<evidence type="ECO:0008006" key="5">
    <source>
        <dbReference type="Google" id="ProtNLM"/>
    </source>
</evidence>
<dbReference type="GO" id="GO:0015074">
    <property type="term" value="P:DNA integration"/>
    <property type="evidence" value="ECO:0007669"/>
    <property type="project" value="InterPro"/>
</dbReference>
<organism evidence="3 4">
    <name type="scientific">Mesorhizobium hungaricum</name>
    <dbReference type="NCBI Taxonomy" id="1566387"/>
    <lineage>
        <taxon>Bacteria</taxon>
        <taxon>Pseudomonadati</taxon>
        <taxon>Pseudomonadota</taxon>
        <taxon>Alphaproteobacteria</taxon>
        <taxon>Hyphomicrobiales</taxon>
        <taxon>Phyllobacteriaceae</taxon>
        <taxon>Mesorhizobium</taxon>
    </lineage>
</organism>
<feature type="region of interest" description="Disordered" evidence="2">
    <location>
        <begin position="647"/>
        <end position="672"/>
    </location>
</feature>
<feature type="region of interest" description="Disordered" evidence="2">
    <location>
        <begin position="226"/>
        <end position="252"/>
    </location>
</feature>
<dbReference type="STRING" id="1566387.QV13_14130"/>
<reference evidence="3 4" key="1">
    <citation type="submission" date="2016-08" db="EMBL/GenBank/DDBJ databases">
        <title>Whole genome sequence of Mesorhizobium sp. strain UASWS1009 isolated from industrial sewage.</title>
        <authorList>
            <person name="Crovadore J."/>
            <person name="Calmin G."/>
            <person name="Chablais R."/>
            <person name="Cochard B."/>
            <person name="Lefort F."/>
        </authorList>
    </citation>
    <scope>NUCLEOTIDE SEQUENCE [LARGE SCALE GENOMIC DNA]</scope>
    <source>
        <strain evidence="3 4">UASWS1009</strain>
    </source>
</reference>
<name>A0A1C2DSV6_9HYPH</name>
<accession>A0A1C2DSV6</accession>
<dbReference type="EMBL" id="MDEO01000032">
    <property type="protein sequence ID" value="OCX17844.1"/>
    <property type="molecule type" value="Genomic_DNA"/>
</dbReference>
<dbReference type="GO" id="GO:0006310">
    <property type="term" value="P:DNA recombination"/>
    <property type="evidence" value="ECO:0007669"/>
    <property type="project" value="UniProtKB-KW"/>
</dbReference>
<keyword evidence="1" id="KW-0233">DNA recombination</keyword>
<proteinExistence type="predicted"/>
<evidence type="ECO:0000313" key="4">
    <source>
        <dbReference type="Proteomes" id="UP000094412"/>
    </source>
</evidence>
<protein>
    <recommendedName>
        <fullName evidence="5">Integrase</fullName>
    </recommendedName>
</protein>
<evidence type="ECO:0000256" key="1">
    <source>
        <dbReference type="ARBA" id="ARBA00023172"/>
    </source>
</evidence>
<evidence type="ECO:0000313" key="3">
    <source>
        <dbReference type="EMBL" id="OCX17844.1"/>
    </source>
</evidence>
<sequence length="672" mass="75612">MARRLNALLLQLELMPMARMATKDQLTKIFALEIDAMRDEIEALDRSARRRGTLRDPEHREADRQVGWAYRLLHAYGTTVELSFDDGSEVHAALLEAGAEPGDIPFIASTYRSERQGALSDREGRTRSPFLRDVLHRMGQVGLDDTALNRDAASEEMYRARADALLASAVDPRKPKLSGGAQEPERAPIDAIPVAPPAKPRLLWNADPEEAAVVPVAAVRQVTPSIPPTSAATASDPVEPSKPAPALAVASSKTKARKDLPLSGFDEQVEKLVANNQDQWEEDTASDVRVLVGIFRGILEEHGVTHSGEITQEHVAALRQHFNHILPNYGRSPRLRRLSPHQLREESRRVADDAEKDGRTIRLGLKPATIRRHLGNLDHFLKHLRSSHFMVPEWTFEGLRPRKPPKGEVRLQQVKPGPDDVRPVFDMPIFKGRERAEKPDVPGDLVFHGSLYFLPMLYSYLGPRRNEFTGLLVDEIVERDGHWAIQIKANAVRRIKNAQSHRLLPVPDELLRLKFIEYVQRLKELGHTRLFPELHSPYLKRNDPGDRFYKDFVPVAQRCLPGVLWERPIHALRHGFADTLKNAGVSEGVIEDLSGRLGETETATRYTNPTGLALLRLIISRYPVITGHLEPQPIQLLPWVEQKLPPPWAGKKSGDRFGDKRGTRPKKSAHKK</sequence>
<gene>
    <name evidence="3" type="ORF">QV13_14130</name>
</gene>
<dbReference type="GO" id="GO:0003677">
    <property type="term" value="F:DNA binding"/>
    <property type="evidence" value="ECO:0007669"/>
    <property type="project" value="InterPro"/>
</dbReference>
<evidence type="ECO:0000256" key="2">
    <source>
        <dbReference type="SAM" id="MobiDB-lite"/>
    </source>
</evidence>
<dbReference type="Proteomes" id="UP000094412">
    <property type="component" value="Unassembled WGS sequence"/>
</dbReference>
<dbReference type="InterPro" id="IPR011010">
    <property type="entry name" value="DNA_brk_join_enz"/>
</dbReference>
<feature type="compositionally biased region" description="Basic and acidic residues" evidence="2">
    <location>
        <begin position="652"/>
        <end position="662"/>
    </location>
</feature>
<dbReference type="SUPFAM" id="SSF56349">
    <property type="entry name" value="DNA breaking-rejoining enzymes"/>
    <property type="match status" value="1"/>
</dbReference>
<keyword evidence="4" id="KW-1185">Reference proteome</keyword>
<dbReference type="InterPro" id="IPR013762">
    <property type="entry name" value="Integrase-like_cat_sf"/>
</dbReference>
<dbReference type="AlphaFoldDB" id="A0A1C2DSV6"/>
<feature type="compositionally biased region" description="Basic residues" evidence="2">
    <location>
        <begin position="663"/>
        <end position="672"/>
    </location>
</feature>
<dbReference type="Gene3D" id="1.10.443.10">
    <property type="entry name" value="Intergrase catalytic core"/>
    <property type="match status" value="1"/>
</dbReference>